<dbReference type="Proteomes" id="UP000631114">
    <property type="component" value="Unassembled WGS sequence"/>
</dbReference>
<proteinExistence type="predicted"/>
<keyword evidence="2" id="KW-1185">Reference proteome</keyword>
<evidence type="ECO:0000313" key="2">
    <source>
        <dbReference type="Proteomes" id="UP000631114"/>
    </source>
</evidence>
<comment type="caution">
    <text evidence="1">The sequence shown here is derived from an EMBL/GenBank/DDBJ whole genome shotgun (WGS) entry which is preliminary data.</text>
</comment>
<dbReference type="EMBL" id="JADFTS010000001">
    <property type="protein sequence ID" value="KAF9626579.1"/>
    <property type="molecule type" value="Genomic_DNA"/>
</dbReference>
<dbReference type="SUPFAM" id="SSF50998">
    <property type="entry name" value="Quinoprotein alcohol dehydrogenase-like"/>
    <property type="match status" value="1"/>
</dbReference>
<gene>
    <name evidence="1" type="ORF">IFM89_036094</name>
</gene>
<protein>
    <submittedName>
        <fullName evidence="1">Uncharacterized protein</fullName>
    </submittedName>
</protein>
<dbReference type="Gene3D" id="2.140.10.10">
    <property type="entry name" value="Quinoprotein alcohol dehydrogenase-like superfamily"/>
    <property type="match status" value="1"/>
</dbReference>
<dbReference type="PANTHER" id="PTHR32303:SF10">
    <property type="entry name" value="OUTER MEMBRANE PROTEIN ASSEMBLY FACTOR BAMB"/>
    <property type="match status" value="1"/>
</dbReference>
<evidence type="ECO:0000313" key="1">
    <source>
        <dbReference type="EMBL" id="KAF9626579.1"/>
    </source>
</evidence>
<dbReference type="AlphaFoldDB" id="A0A835J039"/>
<dbReference type="OrthoDB" id="416253at2759"/>
<name>A0A835J039_9MAGN</name>
<sequence length="131" mass="14428">MTFCNSTFYLGTSSPEENLSVDCTFRGSMAKVDVQTGAILWQTLTLPDNFGKTREYAGAAIWGSSPAIDIRRNLVYVATGNLYSAPTNVIQCQELENNQNVPTHPDECIEPRNHENSVLAFDISHGNIKMG</sequence>
<organism evidence="1 2">
    <name type="scientific">Coptis chinensis</name>
    <dbReference type="NCBI Taxonomy" id="261450"/>
    <lineage>
        <taxon>Eukaryota</taxon>
        <taxon>Viridiplantae</taxon>
        <taxon>Streptophyta</taxon>
        <taxon>Embryophyta</taxon>
        <taxon>Tracheophyta</taxon>
        <taxon>Spermatophyta</taxon>
        <taxon>Magnoliopsida</taxon>
        <taxon>Ranunculales</taxon>
        <taxon>Ranunculaceae</taxon>
        <taxon>Coptidoideae</taxon>
        <taxon>Coptis</taxon>
    </lineage>
</organism>
<accession>A0A835J039</accession>
<dbReference type="InterPro" id="IPR011047">
    <property type="entry name" value="Quinoprotein_ADH-like_sf"/>
</dbReference>
<reference evidence="1 2" key="1">
    <citation type="submission" date="2020-10" db="EMBL/GenBank/DDBJ databases">
        <title>The Coptis chinensis genome and diversification of protoberbering-type alkaloids.</title>
        <authorList>
            <person name="Wang B."/>
            <person name="Shu S."/>
            <person name="Song C."/>
            <person name="Liu Y."/>
        </authorList>
    </citation>
    <scope>NUCLEOTIDE SEQUENCE [LARGE SCALE GENOMIC DNA]</scope>
    <source>
        <strain evidence="1">HL-2020</strain>
        <tissue evidence="1">Leaf</tissue>
    </source>
</reference>
<dbReference type="PANTHER" id="PTHR32303">
    <property type="entry name" value="QUINOPROTEIN ALCOHOL DEHYDROGENASE (CYTOCHROME C)"/>
    <property type="match status" value="1"/>
</dbReference>